<accession>A0A5C5VBB1</accession>
<dbReference type="AlphaFoldDB" id="A0A5C5VBB1"/>
<dbReference type="Proteomes" id="UP000316714">
    <property type="component" value="Unassembled WGS sequence"/>
</dbReference>
<protein>
    <submittedName>
        <fullName evidence="2">Transposase DDE domain protein</fullName>
    </submittedName>
</protein>
<evidence type="ECO:0000313" key="3">
    <source>
        <dbReference type="Proteomes" id="UP000316714"/>
    </source>
</evidence>
<dbReference type="GO" id="GO:0004803">
    <property type="term" value="F:transposase activity"/>
    <property type="evidence" value="ECO:0007669"/>
    <property type="project" value="InterPro"/>
</dbReference>
<feature type="domain" description="Transposase IS4-like" evidence="1">
    <location>
        <begin position="2"/>
        <end position="125"/>
    </location>
</feature>
<dbReference type="InterPro" id="IPR002559">
    <property type="entry name" value="Transposase_11"/>
</dbReference>
<name>A0A5C5VBB1_9BACT</name>
<proteinExistence type="predicted"/>
<evidence type="ECO:0000313" key="2">
    <source>
        <dbReference type="EMBL" id="TWT35828.1"/>
    </source>
</evidence>
<comment type="caution">
    <text evidence="2">The sequence shown here is derived from an EMBL/GenBank/DDBJ whole genome shotgun (WGS) entry which is preliminary data.</text>
</comment>
<gene>
    <name evidence="2" type="ORF">KOR34_07220</name>
</gene>
<dbReference type="PANTHER" id="PTHR30007:SF1">
    <property type="entry name" value="BLR1914 PROTEIN"/>
    <property type="match status" value="1"/>
</dbReference>
<evidence type="ECO:0000259" key="1">
    <source>
        <dbReference type="Pfam" id="PF01609"/>
    </source>
</evidence>
<dbReference type="GO" id="GO:0006313">
    <property type="term" value="P:DNA transposition"/>
    <property type="evidence" value="ECO:0007669"/>
    <property type="project" value="InterPro"/>
</dbReference>
<dbReference type="EMBL" id="SIHJ01000001">
    <property type="protein sequence ID" value="TWT35828.1"/>
    <property type="molecule type" value="Genomic_DNA"/>
</dbReference>
<keyword evidence="3" id="KW-1185">Reference proteome</keyword>
<sequence length="132" mass="15417">MILADGQGLPLAIDIESANRAEVQLIEPLLFSAITSHVPDKLVYDRAADSDPLRGRLSTLGIDLICPHRRGRVRPDTQDKRKLRRYKRRWIIERTISWLHAFRRLVVRHERHAHLFHGFLKLACLVIAIRRF</sequence>
<dbReference type="Pfam" id="PF01609">
    <property type="entry name" value="DDE_Tnp_1"/>
    <property type="match status" value="1"/>
</dbReference>
<reference evidence="2 3" key="1">
    <citation type="submission" date="2019-02" db="EMBL/GenBank/DDBJ databases">
        <title>Deep-cultivation of Planctomycetes and their phenomic and genomic characterization uncovers novel biology.</title>
        <authorList>
            <person name="Wiegand S."/>
            <person name="Jogler M."/>
            <person name="Boedeker C."/>
            <person name="Pinto D."/>
            <person name="Vollmers J."/>
            <person name="Rivas-Marin E."/>
            <person name="Kohn T."/>
            <person name="Peeters S.H."/>
            <person name="Heuer A."/>
            <person name="Rast P."/>
            <person name="Oberbeckmann S."/>
            <person name="Bunk B."/>
            <person name="Jeske O."/>
            <person name="Meyerdierks A."/>
            <person name="Storesund J.E."/>
            <person name="Kallscheuer N."/>
            <person name="Luecker S."/>
            <person name="Lage O.M."/>
            <person name="Pohl T."/>
            <person name="Merkel B.J."/>
            <person name="Hornburger P."/>
            <person name="Mueller R.-W."/>
            <person name="Bruemmer F."/>
            <person name="Labrenz M."/>
            <person name="Spormann A.M."/>
            <person name="Op Den Camp H."/>
            <person name="Overmann J."/>
            <person name="Amann R."/>
            <person name="Jetten M.S.M."/>
            <person name="Mascher T."/>
            <person name="Medema M.H."/>
            <person name="Devos D.P."/>
            <person name="Kaster A.-K."/>
            <person name="Ovreas L."/>
            <person name="Rohde M."/>
            <person name="Galperin M.Y."/>
            <person name="Jogler C."/>
        </authorList>
    </citation>
    <scope>NUCLEOTIDE SEQUENCE [LARGE SCALE GENOMIC DNA]</scope>
    <source>
        <strain evidence="2 3">KOR34</strain>
    </source>
</reference>
<dbReference type="GO" id="GO:0003677">
    <property type="term" value="F:DNA binding"/>
    <property type="evidence" value="ECO:0007669"/>
    <property type="project" value="InterPro"/>
</dbReference>
<dbReference type="OrthoDB" id="120306at2"/>
<dbReference type="PANTHER" id="PTHR30007">
    <property type="entry name" value="PHP DOMAIN PROTEIN"/>
    <property type="match status" value="1"/>
</dbReference>
<organism evidence="2 3">
    <name type="scientific">Posidoniimonas corsicana</name>
    <dbReference type="NCBI Taxonomy" id="1938618"/>
    <lineage>
        <taxon>Bacteria</taxon>
        <taxon>Pseudomonadati</taxon>
        <taxon>Planctomycetota</taxon>
        <taxon>Planctomycetia</taxon>
        <taxon>Pirellulales</taxon>
        <taxon>Lacipirellulaceae</taxon>
        <taxon>Posidoniimonas</taxon>
    </lineage>
</organism>